<dbReference type="GO" id="GO:0004065">
    <property type="term" value="F:arylsulfatase activity"/>
    <property type="evidence" value="ECO:0007669"/>
    <property type="project" value="TreeGrafter"/>
</dbReference>
<dbReference type="PANTHER" id="PTHR42693:SF53">
    <property type="entry name" value="ENDO-4-O-SULFATASE"/>
    <property type="match status" value="1"/>
</dbReference>
<keyword evidence="6" id="KW-1185">Reference proteome</keyword>
<comment type="caution">
    <text evidence="5">The sequence shown here is derived from an EMBL/GenBank/DDBJ whole genome shotgun (WGS) entry which is preliminary data.</text>
</comment>
<dbReference type="EMBL" id="BRXX01000289">
    <property type="protein sequence ID" value="GMI02791.1"/>
    <property type="molecule type" value="Genomic_DNA"/>
</dbReference>
<keyword evidence="2" id="KW-0378">Hydrolase</keyword>
<feature type="domain" description="Sulfatase N-terminal" evidence="4">
    <location>
        <begin position="12"/>
        <end position="305"/>
    </location>
</feature>
<dbReference type="Proteomes" id="UP001165160">
    <property type="component" value="Unassembled WGS sequence"/>
</dbReference>
<comment type="similarity">
    <text evidence="1">Belongs to the sulfatase family.</text>
</comment>
<organism evidence="5 6">
    <name type="scientific">Triparma verrucosa</name>
    <dbReference type="NCBI Taxonomy" id="1606542"/>
    <lineage>
        <taxon>Eukaryota</taxon>
        <taxon>Sar</taxon>
        <taxon>Stramenopiles</taxon>
        <taxon>Ochrophyta</taxon>
        <taxon>Bolidophyceae</taxon>
        <taxon>Parmales</taxon>
        <taxon>Triparmaceae</taxon>
        <taxon>Triparma</taxon>
    </lineage>
</organism>
<evidence type="ECO:0000313" key="5">
    <source>
        <dbReference type="EMBL" id="GMI02791.1"/>
    </source>
</evidence>
<feature type="region of interest" description="Disordered" evidence="3">
    <location>
        <begin position="164"/>
        <end position="197"/>
    </location>
</feature>
<reference evidence="6" key="1">
    <citation type="journal article" date="2023" name="Commun. Biol.">
        <title>Genome analysis of Parmales, the sister group of diatoms, reveals the evolutionary specialization of diatoms from phago-mixotrophs to photoautotrophs.</title>
        <authorList>
            <person name="Ban H."/>
            <person name="Sato S."/>
            <person name="Yoshikawa S."/>
            <person name="Yamada K."/>
            <person name="Nakamura Y."/>
            <person name="Ichinomiya M."/>
            <person name="Sato N."/>
            <person name="Blanc-Mathieu R."/>
            <person name="Endo H."/>
            <person name="Kuwata A."/>
            <person name="Ogata H."/>
        </authorList>
    </citation>
    <scope>NUCLEOTIDE SEQUENCE [LARGE SCALE GENOMIC DNA]</scope>
    <source>
        <strain evidence="6">NIES 3699</strain>
    </source>
</reference>
<evidence type="ECO:0000256" key="2">
    <source>
        <dbReference type="ARBA" id="ARBA00022801"/>
    </source>
</evidence>
<name>A0A9W7CDR9_9STRA</name>
<dbReference type="InterPro" id="IPR000917">
    <property type="entry name" value="Sulfatase_N"/>
</dbReference>
<accession>A0A9W7CDR9</accession>
<proteinExistence type="inferred from homology"/>
<evidence type="ECO:0000259" key="4">
    <source>
        <dbReference type="Pfam" id="PF00884"/>
    </source>
</evidence>
<dbReference type="Gene3D" id="3.40.720.10">
    <property type="entry name" value="Alkaline Phosphatase, subunit A"/>
    <property type="match status" value="1"/>
</dbReference>
<dbReference type="InterPro" id="IPR017850">
    <property type="entry name" value="Alkaline_phosphatase_core_sf"/>
</dbReference>
<dbReference type="Pfam" id="PF00884">
    <property type="entry name" value="Sulfatase"/>
    <property type="match status" value="1"/>
</dbReference>
<evidence type="ECO:0000256" key="1">
    <source>
        <dbReference type="ARBA" id="ARBA00008779"/>
    </source>
</evidence>
<dbReference type="AlphaFoldDB" id="A0A9W7CDR9"/>
<dbReference type="InterPro" id="IPR050738">
    <property type="entry name" value="Sulfatase"/>
</dbReference>
<evidence type="ECO:0000313" key="6">
    <source>
        <dbReference type="Proteomes" id="UP001165160"/>
    </source>
</evidence>
<dbReference type="SUPFAM" id="SSF53649">
    <property type="entry name" value="Alkaline phosphatase-like"/>
    <property type="match status" value="1"/>
</dbReference>
<evidence type="ECO:0000256" key="3">
    <source>
        <dbReference type="SAM" id="MobiDB-lite"/>
    </source>
</evidence>
<gene>
    <name evidence="5" type="ORF">TrVE_jg10620</name>
</gene>
<protein>
    <recommendedName>
        <fullName evidence="4">Sulfatase N-terminal domain-containing protein</fullName>
    </recommendedName>
</protein>
<dbReference type="PANTHER" id="PTHR42693">
    <property type="entry name" value="ARYLSULFATASE FAMILY MEMBER"/>
    <property type="match status" value="1"/>
</dbReference>
<sequence length="404" mass="46311">MLGYDVDVSCSNYTTTLPQVLDSSGYRTSAIGKDHFGFDYDGDDSPILQGYEDAMIYDAENGERNDDDYYKFWKEKHQDQPTIASDSPEEYNIDYNTWRATDYVASEDENDHPTAWTGNAAVDYIKDFDFDGSESMFLKASFHRPHSPYDPPKRLHDKYKNRLEEMPPRSLSPEGGWDSTNRNRTEMPDDAWSGDPGDVEARKSRAGYFGSIEFVDENVGKIISALEDRGVLDDIWIIWTSDHGDMQGDHYLWRKGFAYEGSTHVPLVISWPRTITSGFLSRGVVIPGLVEMRYIAPTIWDVAGVLDRVKEADPLVTGFSLLPLLRGETFRLRDYIDLEHNFVFQLKFHWNGFVSDDNMKYVYNAQTGSEQLFNLTSDVFELNDISDTNADLIAVWRSRLVDQF</sequence>